<name>A0ACC0AA06_CATRO</name>
<evidence type="ECO:0000313" key="2">
    <source>
        <dbReference type="Proteomes" id="UP001060085"/>
    </source>
</evidence>
<sequence length="103" mass="11229">MHLRINTLILIFILGLLSLAMVQGFGNTGATPIHSLHKEKEKEKEEDIGGDDGMMKNKNRKLMMIIEPEAVLDYDYAGPNSRHDPRGGGGGKRPGNAAGGRYP</sequence>
<accession>A0ACC0AA06</accession>
<protein>
    <submittedName>
        <fullName evidence="1">Uncharacterized protein</fullName>
    </submittedName>
</protein>
<organism evidence="1 2">
    <name type="scientific">Catharanthus roseus</name>
    <name type="common">Madagascar periwinkle</name>
    <name type="synonym">Vinca rosea</name>
    <dbReference type="NCBI Taxonomy" id="4058"/>
    <lineage>
        <taxon>Eukaryota</taxon>
        <taxon>Viridiplantae</taxon>
        <taxon>Streptophyta</taxon>
        <taxon>Embryophyta</taxon>
        <taxon>Tracheophyta</taxon>
        <taxon>Spermatophyta</taxon>
        <taxon>Magnoliopsida</taxon>
        <taxon>eudicotyledons</taxon>
        <taxon>Gunneridae</taxon>
        <taxon>Pentapetalae</taxon>
        <taxon>asterids</taxon>
        <taxon>lamiids</taxon>
        <taxon>Gentianales</taxon>
        <taxon>Apocynaceae</taxon>
        <taxon>Rauvolfioideae</taxon>
        <taxon>Vinceae</taxon>
        <taxon>Catharanthinae</taxon>
        <taxon>Catharanthus</taxon>
    </lineage>
</organism>
<reference evidence="2" key="1">
    <citation type="journal article" date="2023" name="Nat. Plants">
        <title>Single-cell RNA sequencing provides a high-resolution roadmap for understanding the multicellular compartmentation of specialized metabolism.</title>
        <authorList>
            <person name="Sun S."/>
            <person name="Shen X."/>
            <person name="Li Y."/>
            <person name="Li Y."/>
            <person name="Wang S."/>
            <person name="Li R."/>
            <person name="Zhang H."/>
            <person name="Shen G."/>
            <person name="Guo B."/>
            <person name="Wei J."/>
            <person name="Xu J."/>
            <person name="St-Pierre B."/>
            <person name="Chen S."/>
            <person name="Sun C."/>
        </authorList>
    </citation>
    <scope>NUCLEOTIDE SEQUENCE [LARGE SCALE GENOMIC DNA]</scope>
</reference>
<keyword evidence="2" id="KW-1185">Reference proteome</keyword>
<dbReference type="Proteomes" id="UP001060085">
    <property type="component" value="Linkage Group LG06"/>
</dbReference>
<proteinExistence type="predicted"/>
<dbReference type="EMBL" id="CM044706">
    <property type="protein sequence ID" value="KAI5657639.1"/>
    <property type="molecule type" value="Genomic_DNA"/>
</dbReference>
<comment type="caution">
    <text evidence="1">The sequence shown here is derived from an EMBL/GenBank/DDBJ whole genome shotgun (WGS) entry which is preliminary data.</text>
</comment>
<evidence type="ECO:0000313" key="1">
    <source>
        <dbReference type="EMBL" id="KAI5657639.1"/>
    </source>
</evidence>
<gene>
    <name evidence="1" type="ORF">M9H77_26432</name>
</gene>